<keyword evidence="10" id="KW-0547">Nucleotide-binding</keyword>
<feature type="domain" description="Hemerythrin-like" evidence="12">
    <location>
        <begin position="631"/>
        <end position="761"/>
    </location>
</feature>
<organism evidence="13 14">
    <name type="scientific">Benzoatithermus flavus</name>
    <dbReference type="NCBI Taxonomy" id="3108223"/>
    <lineage>
        <taxon>Bacteria</taxon>
        <taxon>Pseudomonadati</taxon>
        <taxon>Pseudomonadota</taxon>
        <taxon>Alphaproteobacteria</taxon>
        <taxon>Geminicoccales</taxon>
        <taxon>Geminicoccaceae</taxon>
        <taxon>Benzoatithermus</taxon>
    </lineage>
</organism>
<dbReference type="Pfam" id="PF00122">
    <property type="entry name" value="E1-E2_ATPase"/>
    <property type="match status" value="1"/>
</dbReference>
<dbReference type="Gene3D" id="2.70.150.10">
    <property type="entry name" value="Calcium-transporting ATPase, cytoplasmic transduction domain A"/>
    <property type="match status" value="1"/>
</dbReference>
<dbReference type="RefSeq" id="WP_418159835.1">
    <property type="nucleotide sequence ID" value="NZ_JBBLZC010000011.1"/>
</dbReference>
<evidence type="ECO:0000313" key="14">
    <source>
        <dbReference type="Proteomes" id="UP001375743"/>
    </source>
</evidence>
<dbReference type="Pfam" id="PF01814">
    <property type="entry name" value="Hemerythrin"/>
    <property type="match status" value="1"/>
</dbReference>
<comment type="similarity">
    <text evidence="2 10">Belongs to the cation transport ATPase (P-type) (TC 3.A.3) family. Type IB subfamily.</text>
</comment>
<comment type="subcellular location">
    <subcellularLocation>
        <location evidence="10">Cell membrane</location>
    </subcellularLocation>
    <subcellularLocation>
        <location evidence="1">Membrane</location>
    </subcellularLocation>
</comment>
<dbReference type="NCBIfam" id="TIGR01525">
    <property type="entry name" value="ATPase-IB_hvy"/>
    <property type="match status" value="1"/>
</dbReference>
<dbReference type="SFLD" id="SFLDF00027">
    <property type="entry name" value="p-type_atpase"/>
    <property type="match status" value="1"/>
</dbReference>
<evidence type="ECO:0000256" key="1">
    <source>
        <dbReference type="ARBA" id="ARBA00004370"/>
    </source>
</evidence>
<dbReference type="Proteomes" id="UP001375743">
    <property type="component" value="Unassembled WGS sequence"/>
</dbReference>
<feature type="transmembrane region" description="Helical" evidence="10">
    <location>
        <begin position="261"/>
        <end position="289"/>
    </location>
</feature>
<proteinExistence type="inferred from homology"/>
<dbReference type="EC" id="7.2.2.12" evidence="8"/>
<dbReference type="InterPro" id="IPR036412">
    <property type="entry name" value="HAD-like_sf"/>
</dbReference>
<dbReference type="InterPro" id="IPR012312">
    <property type="entry name" value="Hemerythrin-like"/>
</dbReference>
<evidence type="ECO:0000256" key="4">
    <source>
        <dbReference type="ARBA" id="ARBA00022723"/>
    </source>
</evidence>
<feature type="domain" description="P-type ATPase A" evidence="11">
    <location>
        <begin position="121"/>
        <end position="220"/>
    </location>
</feature>
<dbReference type="InterPro" id="IPR027256">
    <property type="entry name" value="P-typ_ATPase_IB"/>
</dbReference>
<protein>
    <recommendedName>
        <fullName evidence="8">P-type Zn(2+) transporter</fullName>
        <ecNumber evidence="8">7.2.2.12</ecNumber>
    </recommendedName>
</protein>
<evidence type="ECO:0000256" key="5">
    <source>
        <dbReference type="ARBA" id="ARBA00022967"/>
    </source>
</evidence>
<accession>A0ABU8XU88</accession>
<keyword evidence="10" id="KW-1003">Cell membrane</keyword>
<keyword evidence="6 10" id="KW-1133">Transmembrane helix</keyword>
<dbReference type="InterPro" id="IPR051014">
    <property type="entry name" value="Cation_Transport_ATPase_IB"/>
</dbReference>
<keyword evidence="4 10" id="KW-0479">Metal-binding</keyword>
<dbReference type="SUPFAM" id="SSF81665">
    <property type="entry name" value="Calcium ATPase, transmembrane domain M"/>
    <property type="match status" value="1"/>
</dbReference>
<feature type="transmembrane region" description="Helical" evidence="10">
    <location>
        <begin position="236"/>
        <end position="255"/>
    </location>
</feature>
<dbReference type="EMBL" id="JBBLZC010000011">
    <property type="protein sequence ID" value="MEK0083985.1"/>
    <property type="molecule type" value="Genomic_DNA"/>
</dbReference>
<dbReference type="Gene3D" id="3.40.50.1000">
    <property type="entry name" value="HAD superfamily/HAD-like"/>
    <property type="match status" value="1"/>
</dbReference>
<dbReference type="PANTHER" id="PTHR48085:SF5">
    <property type="entry name" value="CADMIUM_ZINC-TRANSPORTING ATPASE HMA4-RELATED"/>
    <property type="match status" value="1"/>
</dbReference>
<gene>
    <name evidence="13" type="ORF">U1T56_12550</name>
</gene>
<reference evidence="13 14" key="1">
    <citation type="submission" date="2024-01" db="EMBL/GenBank/DDBJ databases">
        <title>Multi-omics insights into the function and evolution of sodium benzoate biodegradation pathways in Benzoatithermus flavus gen. nov., sp. nov. from hot spring.</title>
        <authorList>
            <person name="Hu C.-J."/>
            <person name="Li W.-J."/>
        </authorList>
    </citation>
    <scope>NUCLEOTIDE SEQUENCE [LARGE SCALE GENOMIC DNA]</scope>
    <source>
        <strain evidence="13 14">SYSU G07066</strain>
    </source>
</reference>
<dbReference type="PROSITE" id="PS00154">
    <property type="entry name" value="ATPASE_E1_E2"/>
    <property type="match status" value="1"/>
</dbReference>
<name>A0ABU8XU88_9PROT</name>
<feature type="transmembrane region" description="Helical" evidence="10">
    <location>
        <begin position="571"/>
        <end position="590"/>
    </location>
</feature>
<dbReference type="Gene3D" id="1.20.120.520">
    <property type="entry name" value="nmb1532 protein domain like"/>
    <property type="match status" value="1"/>
</dbReference>
<evidence type="ECO:0000256" key="9">
    <source>
        <dbReference type="ARBA" id="ARBA00047308"/>
    </source>
</evidence>
<dbReference type="InterPro" id="IPR008250">
    <property type="entry name" value="ATPase_P-typ_transduc_dom_A_sf"/>
</dbReference>
<dbReference type="PANTHER" id="PTHR48085">
    <property type="entry name" value="CADMIUM/ZINC-TRANSPORTING ATPASE HMA2-RELATED"/>
    <property type="match status" value="1"/>
</dbReference>
<comment type="catalytic activity">
    <reaction evidence="9">
        <text>Zn(2+)(in) + ATP + H2O = Zn(2+)(out) + ADP + phosphate + H(+)</text>
        <dbReference type="Rhea" id="RHEA:20621"/>
        <dbReference type="ChEBI" id="CHEBI:15377"/>
        <dbReference type="ChEBI" id="CHEBI:15378"/>
        <dbReference type="ChEBI" id="CHEBI:29105"/>
        <dbReference type="ChEBI" id="CHEBI:30616"/>
        <dbReference type="ChEBI" id="CHEBI:43474"/>
        <dbReference type="ChEBI" id="CHEBI:456216"/>
        <dbReference type="EC" id="7.2.2.12"/>
    </reaction>
</comment>
<dbReference type="InterPro" id="IPR018303">
    <property type="entry name" value="ATPase_P-typ_P_site"/>
</dbReference>
<keyword evidence="7 10" id="KW-0472">Membrane</keyword>
<evidence type="ECO:0000259" key="12">
    <source>
        <dbReference type="Pfam" id="PF01814"/>
    </source>
</evidence>
<comment type="caution">
    <text evidence="13">The sequence shown here is derived from an EMBL/GenBank/DDBJ whole genome shotgun (WGS) entry which is preliminary data.</text>
</comment>
<dbReference type="Gene3D" id="3.40.1110.10">
    <property type="entry name" value="Calcium-transporting ATPase, cytoplasmic domain N"/>
    <property type="match status" value="1"/>
</dbReference>
<evidence type="ECO:0000256" key="6">
    <source>
        <dbReference type="ARBA" id="ARBA00022989"/>
    </source>
</evidence>
<sequence length="783" mass="81530">MSRTAFGRALTPDRLLLAATLAALAGGAATWVLGAPEPAGSIWAAGTALVLLALLVAIARDLWHGRTGVDLLAAFSMAGALLLGEHLAGIIIALMYAGGTALEAFAERRAGAELAALLGRAPREAHRERDGVLEDVDVGQVAVGDRLLVKTGETVPVDGIVLENPAILDESALTGESLPVERGTGERVRSGALNAGQPFSIRATATAEASTYAGIVRLVEAAREQKAPFVRLADRYSLLFLPATLLIAGLAWLATGDPTRALAVLVVATPCPLILAAPVAMVAGISAAARRGVLVKGGGALETLAGAEILVLDKTGTLTTGIPHVAAIEARDGIDEDGLLRLAAALDQVSTHPLAEALLAAARTRGLALPMPEAVCETPGAGIEGRVEGREVRLGRIGFVLGGTARDPWIGALAQRAARDGATTVLVAVDGRPMGAILLADEIRRETPRALRALHRAGIRRTVLLSGDRLDAAEAVATALGIDAVLAERTPEDKVDAVRAERQTGITAMIGDGINDAPALAAADIGIAMGARGAAAASEAADAVLLVDRLDRLAEAILLARRTRRIALESVLAGMALSGLGMVAAAFGFLPPVAGALVQEAIDVAVILNALRALAPADGRSREALPLPELRRLHEGHATLGPILDRLRTLADRLDLGDGAALRAELLAVDRLLQEEVLPHERADEADLHPRIARLLGGQDPMASISRTHREIAYLARRLHRLVATLPPTGPSHEELIELRRILYGLEAILRLHFAQEDEIYDSVAGDVPPAARPKARTVAEVS</sequence>
<dbReference type="InterPro" id="IPR044492">
    <property type="entry name" value="P_typ_ATPase_HD_dom"/>
</dbReference>
<dbReference type="InterPro" id="IPR023214">
    <property type="entry name" value="HAD_sf"/>
</dbReference>
<dbReference type="Pfam" id="PF00702">
    <property type="entry name" value="Hydrolase"/>
    <property type="match status" value="1"/>
</dbReference>
<dbReference type="PRINTS" id="PR00119">
    <property type="entry name" value="CATATPASE"/>
</dbReference>
<evidence type="ECO:0000256" key="10">
    <source>
        <dbReference type="RuleBase" id="RU362081"/>
    </source>
</evidence>
<keyword evidence="10" id="KW-0067">ATP-binding</keyword>
<dbReference type="InterPro" id="IPR001757">
    <property type="entry name" value="P_typ_ATPase"/>
</dbReference>
<dbReference type="SUPFAM" id="SSF81653">
    <property type="entry name" value="Calcium ATPase, transduction domain A"/>
    <property type="match status" value="1"/>
</dbReference>
<dbReference type="NCBIfam" id="TIGR01494">
    <property type="entry name" value="ATPase_P-type"/>
    <property type="match status" value="2"/>
</dbReference>
<dbReference type="InterPro" id="IPR023299">
    <property type="entry name" value="ATPase_P-typ_cyto_dom_N"/>
</dbReference>
<dbReference type="InterPro" id="IPR059000">
    <property type="entry name" value="ATPase_P-type_domA"/>
</dbReference>
<evidence type="ECO:0000259" key="11">
    <source>
        <dbReference type="Pfam" id="PF00122"/>
    </source>
</evidence>
<keyword evidence="5" id="KW-1278">Translocase</keyword>
<keyword evidence="3 10" id="KW-0812">Transmembrane</keyword>
<dbReference type="InterPro" id="IPR023298">
    <property type="entry name" value="ATPase_P-typ_TM_dom_sf"/>
</dbReference>
<dbReference type="SFLD" id="SFLDS00003">
    <property type="entry name" value="Haloacid_Dehalogenase"/>
    <property type="match status" value="1"/>
</dbReference>
<dbReference type="SFLD" id="SFLDG00002">
    <property type="entry name" value="C1.7:_P-type_atpase_like"/>
    <property type="match status" value="1"/>
</dbReference>
<evidence type="ECO:0000256" key="2">
    <source>
        <dbReference type="ARBA" id="ARBA00006024"/>
    </source>
</evidence>
<evidence type="ECO:0000313" key="13">
    <source>
        <dbReference type="EMBL" id="MEK0083985.1"/>
    </source>
</evidence>
<keyword evidence="14" id="KW-1185">Reference proteome</keyword>
<feature type="transmembrane region" description="Helical" evidence="10">
    <location>
        <begin position="44"/>
        <end position="63"/>
    </location>
</feature>
<dbReference type="SUPFAM" id="SSF56784">
    <property type="entry name" value="HAD-like"/>
    <property type="match status" value="1"/>
</dbReference>
<evidence type="ECO:0000256" key="8">
    <source>
        <dbReference type="ARBA" id="ARBA00039097"/>
    </source>
</evidence>
<evidence type="ECO:0000256" key="7">
    <source>
        <dbReference type="ARBA" id="ARBA00023136"/>
    </source>
</evidence>
<evidence type="ECO:0000256" key="3">
    <source>
        <dbReference type="ARBA" id="ARBA00022692"/>
    </source>
</evidence>